<name>M1LZQ6_9CLOT</name>
<keyword evidence="2" id="KW-1185">Reference proteome</keyword>
<evidence type="ECO:0000313" key="2">
    <source>
        <dbReference type="Proteomes" id="UP000011728"/>
    </source>
</evidence>
<proteinExistence type="predicted"/>
<reference evidence="1 2" key="1">
    <citation type="submission" date="2013-02" db="EMBL/GenBank/DDBJ databases">
        <title>Genome sequence of Clostridium saccharoperbutylacetonicum N1-4(HMT).</title>
        <authorList>
            <person name="Poehlein A."/>
            <person name="Daniel R."/>
        </authorList>
    </citation>
    <scope>NUCLEOTIDE SEQUENCE [LARGE SCALE GENOMIC DNA]</scope>
    <source>
        <strain evidence="2">N1-4(HMT)</strain>
    </source>
</reference>
<evidence type="ECO:0000313" key="1">
    <source>
        <dbReference type="EMBL" id="AGF58750.1"/>
    </source>
</evidence>
<dbReference type="Proteomes" id="UP000011728">
    <property type="component" value="Chromosome"/>
</dbReference>
<dbReference type="EMBL" id="CP004121">
    <property type="protein sequence ID" value="AGF58750.1"/>
    <property type="molecule type" value="Genomic_DNA"/>
</dbReference>
<dbReference type="AlphaFoldDB" id="M1LZQ6"/>
<evidence type="ECO:0008006" key="3">
    <source>
        <dbReference type="Google" id="ProtNLM"/>
    </source>
</evidence>
<gene>
    <name evidence="1" type="ORF">Cspa_c49970</name>
</gene>
<dbReference type="PATRIC" id="fig|931276.5.peg.5040"/>
<accession>M1LZQ6</accession>
<dbReference type="RefSeq" id="WP_015395058.1">
    <property type="nucleotide sequence ID" value="NC_020291.1"/>
</dbReference>
<dbReference type="STRING" id="36745.CLSAP_47660"/>
<sequence length="74" mass="8868">METLEEIDMFIYKIRQELNTLIELNTYIEDRYKLIDADVIDISKKLDAEVIDLNKKLDIALNKYNNLFKEKTIE</sequence>
<organism evidence="1 2">
    <name type="scientific">Clostridium saccharoperbutylacetonicum N1-4(HMT)</name>
    <dbReference type="NCBI Taxonomy" id="931276"/>
    <lineage>
        <taxon>Bacteria</taxon>
        <taxon>Bacillati</taxon>
        <taxon>Bacillota</taxon>
        <taxon>Clostridia</taxon>
        <taxon>Eubacteriales</taxon>
        <taxon>Clostridiaceae</taxon>
        <taxon>Clostridium</taxon>
    </lineage>
</organism>
<dbReference type="KEGG" id="csr:Cspa_c49970"/>
<protein>
    <recommendedName>
        <fullName evidence="3">Spo0E like sporulation regulatory protein</fullName>
    </recommendedName>
</protein>
<dbReference type="HOGENOM" id="CLU_2681229_0_0_9"/>